<evidence type="ECO:0000256" key="4">
    <source>
        <dbReference type="SAM" id="MobiDB-lite"/>
    </source>
</evidence>
<evidence type="ECO:0000313" key="7">
    <source>
        <dbReference type="EMBL" id="CAB3267477.1"/>
    </source>
</evidence>
<feature type="domain" description="UBX" evidence="6">
    <location>
        <begin position="208"/>
        <end position="287"/>
    </location>
</feature>
<feature type="compositionally biased region" description="Basic and acidic residues" evidence="4">
    <location>
        <begin position="89"/>
        <end position="124"/>
    </location>
</feature>
<dbReference type="GO" id="GO:0005634">
    <property type="term" value="C:nucleus"/>
    <property type="evidence" value="ECO:0007669"/>
    <property type="project" value="TreeGrafter"/>
</dbReference>
<dbReference type="InterPro" id="IPR029071">
    <property type="entry name" value="Ubiquitin-like_domsf"/>
</dbReference>
<keyword evidence="2" id="KW-0963">Cytoplasm</keyword>
<evidence type="ECO:0000256" key="2">
    <source>
        <dbReference type="ARBA" id="ARBA00022490"/>
    </source>
</evidence>
<evidence type="ECO:0000259" key="5">
    <source>
        <dbReference type="PROSITE" id="PS50030"/>
    </source>
</evidence>
<accession>A0A6F9DVJ4</accession>
<dbReference type="PROSITE" id="PS50033">
    <property type="entry name" value="UBX"/>
    <property type="match status" value="1"/>
</dbReference>
<name>A0A6F9DVJ4_9ASCI</name>
<dbReference type="Pfam" id="PF00789">
    <property type="entry name" value="UBX"/>
    <property type="match status" value="1"/>
</dbReference>
<dbReference type="GO" id="GO:0036435">
    <property type="term" value="F:K48-linked polyubiquitin modification-dependent protein binding"/>
    <property type="evidence" value="ECO:0007669"/>
    <property type="project" value="TreeGrafter"/>
</dbReference>
<dbReference type="InterPro" id="IPR015940">
    <property type="entry name" value="UBA"/>
</dbReference>
<dbReference type="PANTHER" id="PTHR46340:SF1">
    <property type="entry name" value="UBX DOMAIN-CONTAINING PROTEIN 1"/>
    <property type="match status" value="1"/>
</dbReference>
<dbReference type="GO" id="GO:0031397">
    <property type="term" value="P:negative regulation of protein ubiquitination"/>
    <property type="evidence" value="ECO:0007669"/>
    <property type="project" value="TreeGrafter"/>
</dbReference>
<dbReference type="Pfam" id="PF22562">
    <property type="entry name" value="UBA_7"/>
    <property type="match status" value="1"/>
</dbReference>
<sequence length="291" mass="33205">MSGVDTLVEMGFLQNRAEKAWAIMGERGGVQAAMEWLLQHNEDPDIDEPYKPPEGNVLGKNEGGEPSVTSETSINVEEQEQAPEQKALTAEEKAQKFQEVQEKMKQRRLEREEEERKREIENEKARRKQGQDISKIKADIHFKEAQRLAEIRKREKKEDLIARQKIKEQIARDRADKKAQEEKSKQAKVEQAASVAASSQQTSSPVKKDHTHARLQMRLPNGSQMVQQFNAQEPLSAVRLYVELNRKDGNTDPFDLMTAFPKKVFTSEEMEMPLSMLGLCPSAVLMVTKPH</sequence>
<dbReference type="CDD" id="cd01772">
    <property type="entry name" value="UBX_UBXN1"/>
    <property type="match status" value="1"/>
</dbReference>
<dbReference type="PROSITE" id="PS50030">
    <property type="entry name" value="UBA"/>
    <property type="match status" value="1"/>
</dbReference>
<dbReference type="AlphaFoldDB" id="A0A6F9DVJ4"/>
<dbReference type="Gene3D" id="3.10.20.90">
    <property type="entry name" value="Phosphatidylinositol 3-kinase Catalytic Subunit, Chain A, domain 1"/>
    <property type="match status" value="1"/>
</dbReference>
<keyword evidence="3" id="KW-0175">Coiled coil</keyword>
<reference evidence="7" key="1">
    <citation type="submission" date="2020-04" db="EMBL/GenBank/DDBJ databases">
        <authorList>
            <person name="Neveu A P."/>
        </authorList>
    </citation>
    <scope>NUCLEOTIDE SEQUENCE</scope>
    <source>
        <tissue evidence="7">Whole embryo</tissue>
    </source>
</reference>
<dbReference type="InterPro" id="IPR041923">
    <property type="entry name" value="UBA_UBXN1"/>
</dbReference>
<feature type="region of interest" description="Disordered" evidence="4">
    <location>
        <begin position="43"/>
        <end position="135"/>
    </location>
</feature>
<dbReference type="PANTHER" id="PTHR46340">
    <property type="entry name" value="UBX DOMAIN-CONTAINING PROTEIN 1"/>
    <property type="match status" value="1"/>
</dbReference>
<feature type="compositionally biased region" description="Polar residues" evidence="4">
    <location>
        <begin position="67"/>
        <end position="76"/>
    </location>
</feature>
<feature type="region of interest" description="Disordered" evidence="4">
    <location>
        <begin position="151"/>
        <end position="211"/>
    </location>
</feature>
<organism evidence="7">
    <name type="scientific">Phallusia mammillata</name>
    <dbReference type="NCBI Taxonomy" id="59560"/>
    <lineage>
        <taxon>Eukaryota</taxon>
        <taxon>Metazoa</taxon>
        <taxon>Chordata</taxon>
        <taxon>Tunicata</taxon>
        <taxon>Ascidiacea</taxon>
        <taxon>Phlebobranchia</taxon>
        <taxon>Ascidiidae</taxon>
        <taxon>Phallusia</taxon>
    </lineage>
</organism>
<dbReference type="InterPro" id="IPR009060">
    <property type="entry name" value="UBA-like_sf"/>
</dbReference>
<proteinExistence type="evidence at transcript level"/>
<dbReference type="SMART" id="SM00166">
    <property type="entry name" value="UBX"/>
    <property type="match status" value="1"/>
</dbReference>
<evidence type="ECO:0000256" key="1">
    <source>
        <dbReference type="ARBA" id="ARBA00004496"/>
    </source>
</evidence>
<gene>
    <name evidence="7" type="primary">Ubxn1</name>
</gene>
<dbReference type="SUPFAM" id="SSF46934">
    <property type="entry name" value="UBA-like"/>
    <property type="match status" value="1"/>
</dbReference>
<dbReference type="SUPFAM" id="SSF54236">
    <property type="entry name" value="Ubiquitin-like"/>
    <property type="match status" value="1"/>
</dbReference>
<dbReference type="CDD" id="cd14302">
    <property type="entry name" value="UBA_UBXN1"/>
    <property type="match status" value="1"/>
</dbReference>
<feature type="domain" description="UBA" evidence="5">
    <location>
        <begin position="1"/>
        <end position="40"/>
    </location>
</feature>
<dbReference type="GO" id="GO:0005737">
    <property type="term" value="C:cytoplasm"/>
    <property type="evidence" value="ECO:0007669"/>
    <property type="project" value="UniProtKB-SubCell"/>
</dbReference>
<dbReference type="Gene3D" id="1.10.8.10">
    <property type="entry name" value="DNA helicase RuvA subunit, C-terminal domain"/>
    <property type="match status" value="1"/>
</dbReference>
<comment type="subcellular location">
    <subcellularLocation>
        <location evidence="1">Cytoplasm</location>
    </subcellularLocation>
</comment>
<feature type="compositionally biased region" description="Basic and acidic residues" evidence="4">
    <location>
        <begin position="151"/>
        <end position="188"/>
    </location>
</feature>
<evidence type="ECO:0000259" key="6">
    <source>
        <dbReference type="PROSITE" id="PS50033"/>
    </source>
</evidence>
<dbReference type="InterPro" id="IPR001012">
    <property type="entry name" value="UBX_dom"/>
</dbReference>
<dbReference type="EMBL" id="LR791615">
    <property type="protein sequence ID" value="CAB3267477.1"/>
    <property type="molecule type" value="mRNA"/>
</dbReference>
<evidence type="ECO:0000256" key="3">
    <source>
        <dbReference type="ARBA" id="ARBA00023054"/>
    </source>
</evidence>
<dbReference type="GO" id="GO:0032435">
    <property type="term" value="P:negative regulation of proteasomal ubiquitin-dependent protein catabolic process"/>
    <property type="evidence" value="ECO:0007669"/>
    <property type="project" value="TreeGrafter"/>
</dbReference>
<feature type="compositionally biased region" description="Low complexity" evidence="4">
    <location>
        <begin position="189"/>
        <end position="204"/>
    </location>
</feature>
<protein>
    <submittedName>
        <fullName evidence="7">UBX domain-containing protein 1</fullName>
    </submittedName>
</protein>
<dbReference type="GO" id="GO:1903094">
    <property type="term" value="P:negative regulation of protein K48-linked deubiquitination"/>
    <property type="evidence" value="ECO:0007669"/>
    <property type="project" value="TreeGrafter"/>
</dbReference>